<dbReference type="InterPro" id="IPR008979">
    <property type="entry name" value="Galactose-bd-like_sf"/>
</dbReference>
<dbReference type="Pfam" id="PF00754">
    <property type="entry name" value="F5_F8_type_C"/>
    <property type="match status" value="1"/>
</dbReference>
<evidence type="ECO:0000313" key="3">
    <source>
        <dbReference type="Proteomes" id="UP000004947"/>
    </source>
</evidence>
<dbReference type="SUPFAM" id="SSF49785">
    <property type="entry name" value="Galactose-binding domain-like"/>
    <property type="match status" value="1"/>
</dbReference>
<dbReference type="Proteomes" id="UP000004947">
    <property type="component" value="Unassembled WGS sequence"/>
</dbReference>
<name>A6DIF2_9BACT</name>
<sequence length="775" mass="88417">MNKEILMSLGLGLAMTSLAQEKIEVVDASASNVFKNYSVEKAYDCNISDKSRWIGKADTDGQVWLELKLGEKQELSGVHIYSGYGNNDAIEDFHFEFKNDAGEWVKIPSAVILGNKSTALSLPFDTTIDVVTDTLRLVVSKSKGNIARVKELVVWPATGKAMPGIKGLPGSNQTEAEANTDIPLIYLNQSGFNLGKTKRFTAPKTEDGTPFEVINKRTGSVEFSGSVTNHTGDFTEFNPDSNDEFVVKAGEHESFPFRIGHWWLERVTYQNAVTFMDQSRHYFGTHKKECRASYGWRDDHHFAWELTTLVPQYLSNPSAYDRMPKNIRYEQRDEFNGALEPFKENAPDIVKLIHFGADVIVTQELKHAYLKEQLAFFLYAWPALEQWLPKQNYTVVRDYVFGVWAKTSVDHKYPYPGKTKSHNLFKVDPNYGSNKGELPPGHSVLPNLLMYEVAKREKRDDAERYFEAAYNQVDWMVKSLDWNDPKTTKGQRMSEHVTMTGLALMLKQYPDRAPQGLEQKIEEWKKIVIGRSENMWDFRKLSDIQWVPTGPKRTMWNEPGNLIGFPACALAALSVTPDSSPNERLREISKAQMDNAFGRNPTGRHFSYDAPREIEGCELGWYKFHHGGIGQLANTRFVFDAAPKNEHYPYNPEVGNVGWYEGWVNFNTCFNLSLAYMAYDDTELLVDKKKGVIRLKAPLNFDYDKLEKARVQIVRNGKLEDIELTEENVNSAWLSISGVDFSGVTEVSYGYGYFKRFWSGESSDFHNQLKRKINK</sequence>
<dbReference type="eggNOG" id="ENOG502Z90V">
    <property type="taxonomic scope" value="Bacteria"/>
</dbReference>
<dbReference type="InterPro" id="IPR000421">
    <property type="entry name" value="FA58C"/>
</dbReference>
<dbReference type="STRING" id="313628.LNTAR_09554"/>
<dbReference type="RefSeq" id="WP_007277683.1">
    <property type="nucleotide sequence ID" value="NZ_ABCK01000004.1"/>
</dbReference>
<evidence type="ECO:0000259" key="1">
    <source>
        <dbReference type="PROSITE" id="PS50022"/>
    </source>
</evidence>
<dbReference type="PROSITE" id="PS50022">
    <property type="entry name" value="FA58C_3"/>
    <property type="match status" value="1"/>
</dbReference>
<gene>
    <name evidence="2" type="ORF">LNTAR_09554</name>
</gene>
<proteinExistence type="predicted"/>
<comment type="caution">
    <text evidence="2">The sequence shown here is derived from an EMBL/GenBank/DDBJ whole genome shotgun (WGS) entry which is preliminary data.</text>
</comment>
<keyword evidence="3" id="KW-1185">Reference proteome</keyword>
<dbReference type="OrthoDB" id="714059at2"/>
<dbReference type="AlphaFoldDB" id="A6DIF2"/>
<accession>A6DIF2</accession>
<dbReference type="EMBL" id="ABCK01000004">
    <property type="protein sequence ID" value="EDM28806.1"/>
    <property type="molecule type" value="Genomic_DNA"/>
</dbReference>
<feature type="domain" description="F5/8 type C" evidence="1">
    <location>
        <begin position="6"/>
        <end position="157"/>
    </location>
</feature>
<protein>
    <recommendedName>
        <fullName evidence="1">F5/8 type C domain-containing protein</fullName>
    </recommendedName>
</protein>
<reference evidence="2 3" key="1">
    <citation type="journal article" date="2010" name="J. Bacteriol.">
        <title>Genome sequence of Lentisphaera araneosa HTCC2155T, the type species of the order Lentisphaerales in the phylum Lentisphaerae.</title>
        <authorList>
            <person name="Thrash J.C."/>
            <person name="Cho J.C."/>
            <person name="Vergin K.L."/>
            <person name="Morris R.M."/>
            <person name="Giovannoni S.J."/>
        </authorList>
    </citation>
    <scope>NUCLEOTIDE SEQUENCE [LARGE SCALE GENOMIC DNA]</scope>
    <source>
        <strain evidence="2 3">HTCC2155</strain>
    </source>
</reference>
<dbReference type="Gene3D" id="2.60.120.260">
    <property type="entry name" value="Galactose-binding domain-like"/>
    <property type="match status" value="1"/>
</dbReference>
<organism evidence="2 3">
    <name type="scientific">Lentisphaera araneosa HTCC2155</name>
    <dbReference type="NCBI Taxonomy" id="313628"/>
    <lineage>
        <taxon>Bacteria</taxon>
        <taxon>Pseudomonadati</taxon>
        <taxon>Lentisphaerota</taxon>
        <taxon>Lentisphaeria</taxon>
        <taxon>Lentisphaerales</taxon>
        <taxon>Lentisphaeraceae</taxon>
        <taxon>Lentisphaera</taxon>
    </lineage>
</organism>
<evidence type="ECO:0000313" key="2">
    <source>
        <dbReference type="EMBL" id="EDM28806.1"/>
    </source>
</evidence>